<dbReference type="Proteomes" id="UP000466863">
    <property type="component" value="Unassembled WGS sequence"/>
</dbReference>
<evidence type="ECO:0000259" key="1">
    <source>
        <dbReference type="Pfam" id="PF00419"/>
    </source>
</evidence>
<dbReference type="InterPro" id="IPR036937">
    <property type="entry name" value="Adhesion_dom_fimbrial_sf"/>
</dbReference>
<comment type="caution">
    <text evidence="2">The sequence shown here is derived from an EMBL/GenBank/DDBJ whole genome shotgun (WGS) entry which is preliminary data.</text>
</comment>
<accession>A0A6A7ZF27</accession>
<dbReference type="RefSeq" id="WP_082158178.1">
    <property type="nucleotide sequence ID" value="NZ_JBQDLT010000143.1"/>
</dbReference>
<evidence type="ECO:0000313" key="3">
    <source>
        <dbReference type="Proteomes" id="UP000466863"/>
    </source>
</evidence>
<dbReference type="InterPro" id="IPR008966">
    <property type="entry name" value="Adhesion_dom_sf"/>
</dbReference>
<gene>
    <name evidence="2" type="ORF">GHO28_20385</name>
</gene>
<feature type="domain" description="Fimbrial-type adhesion" evidence="1">
    <location>
        <begin position="36"/>
        <end position="166"/>
    </location>
</feature>
<evidence type="ECO:0000313" key="2">
    <source>
        <dbReference type="EMBL" id="MQU44848.1"/>
    </source>
</evidence>
<sequence>MTKDPFMPSPGLPVVLIGCCLLLALSQGAQADINVTISGVVQAPPPCEINRGTTLTVPFGDALLTTRIDGINYQRGVPYEVSCSNPSSNAMTLELKGTGAAFDAKSLATSKADLGVKLFVDGADWPINTAVKFTYPTLPDVQAVPVKRLGSTLTGGAFTAVATLVVVLQ</sequence>
<protein>
    <submittedName>
        <fullName evidence="2">Fimbrial protein</fullName>
    </submittedName>
</protein>
<dbReference type="GO" id="GO:0007155">
    <property type="term" value="P:cell adhesion"/>
    <property type="evidence" value="ECO:0007669"/>
    <property type="project" value="InterPro"/>
</dbReference>
<proteinExistence type="predicted"/>
<dbReference type="AlphaFoldDB" id="A0A6A7ZF27"/>
<dbReference type="GO" id="GO:0009289">
    <property type="term" value="C:pilus"/>
    <property type="evidence" value="ECO:0007669"/>
    <property type="project" value="InterPro"/>
</dbReference>
<dbReference type="Gene3D" id="2.60.40.1090">
    <property type="entry name" value="Fimbrial-type adhesion domain"/>
    <property type="match status" value="1"/>
</dbReference>
<reference evidence="2 3" key="1">
    <citation type="submission" date="2019-10" db="EMBL/GenBank/DDBJ databases">
        <title>Evaluation of single-gene subtyping targets for Pseudomonas.</title>
        <authorList>
            <person name="Reichler S.J."/>
            <person name="Orsi R.H."/>
            <person name="Wiedmann M."/>
            <person name="Martin N.H."/>
            <person name="Murphy S.I."/>
        </authorList>
    </citation>
    <scope>NUCLEOTIDE SEQUENCE [LARGE SCALE GENOMIC DNA]</scope>
    <source>
        <strain evidence="2 3">FSL R10-1876</strain>
    </source>
</reference>
<dbReference type="InterPro" id="IPR000259">
    <property type="entry name" value="Adhesion_dom_fimbrial"/>
</dbReference>
<dbReference type="PROSITE" id="PS51257">
    <property type="entry name" value="PROKAR_LIPOPROTEIN"/>
    <property type="match status" value="1"/>
</dbReference>
<dbReference type="SUPFAM" id="SSF49401">
    <property type="entry name" value="Bacterial adhesins"/>
    <property type="match status" value="1"/>
</dbReference>
<dbReference type="Pfam" id="PF00419">
    <property type="entry name" value="Fimbrial"/>
    <property type="match status" value="1"/>
</dbReference>
<name>A0A6A7ZF27_9PSED</name>
<dbReference type="EMBL" id="WIVV01000118">
    <property type="protein sequence ID" value="MQU44848.1"/>
    <property type="molecule type" value="Genomic_DNA"/>
</dbReference>
<organism evidence="2 3">
    <name type="scientific">Pseudomonas helleri</name>
    <dbReference type="NCBI Taxonomy" id="1608996"/>
    <lineage>
        <taxon>Bacteria</taxon>
        <taxon>Pseudomonadati</taxon>
        <taxon>Pseudomonadota</taxon>
        <taxon>Gammaproteobacteria</taxon>
        <taxon>Pseudomonadales</taxon>
        <taxon>Pseudomonadaceae</taxon>
        <taxon>Pseudomonas</taxon>
    </lineage>
</organism>